<evidence type="ECO:0000259" key="5">
    <source>
        <dbReference type="PROSITE" id="PS51352"/>
    </source>
</evidence>
<comment type="similarity">
    <text evidence="2">Belongs to the thioredoxin family.</text>
</comment>
<evidence type="ECO:0000313" key="6">
    <source>
        <dbReference type="EMBL" id="KAG1553890.1"/>
    </source>
</evidence>
<dbReference type="PIRSF" id="PIRSF000077">
    <property type="entry name" value="Thioredoxin"/>
    <property type="match status" value="1"/>
</dbReference>
<dbReference type="CDD" id="cd02947">
    <property type="entry name" value="TRX_family"/>
    <property type="match status" value="1"/>
</dbReference>
<accession>A0A9P7CH95</accession>
<dbReference type="Gene3D" id="3.40.30.10">
    <property type="entry name" value="Glutaredoxin"/>
    <property type="match status" value="1"/>
</dbReference>
<gene>
    <name evidence="6" type="ORF">G6F51_000314</name>
</gene>
<evidence type="ECO:0000256" key="2">
    <source>
        <dbReference type="PIRNR" id="PIRNR000077"/>
    </source>
</evidence>
<dbReference type="Pfam" id="PF00085">
    <property type="entry name" value="Thioredoxin"/>
    <property type="match status" value="1"/>
</dbReference>
<protein>
    <recommendedName>
        <fullName evidence="2">Thioredoxin</fullName>
    </recommendedName>
</protein>
<dbReference type="NCBIfam" id="TIGR01068">
    <property type="entry name" value="thioredoxin"/>
    <property type="match status" value="1"/>
</dbReference>
<dbReference type="OMA" id="KQLWRQS"/>
<dbReference type="InterPro" id="IPR013766">
    <property type="entry name" value="Thioredoxin_domain"/>
</dbReference>
<proteinExistence type="inferred from homology"/>
<evidence type="ECO:0000256" key="4">
    <source>
        <dbReference type="PIRSR" id="PIRSR000077-4"/>
    </source>
</evidence>
<dbReference type="PROSITE" id="PS00194">
    <property type="entry name" value="THIOREDOXIN_1"/>
    <property type="match status" value="1"/>
</dbReference>
<dbReference type="InterPro" id="IPR017937">
    <property type="entry name" value="Thioredoxin_CS"/>
</dbReference>
<dbReference type="PANTHER" id="PTHR46115">
    <property type="entry name" value="THIOREDOXIN-LIKE PROTEIN 1"/>
    <property type="match status" value="1"/>
</dbReference>
<feature type="domain" description="Thioredoxin" evidence="5">
    <location>
        <begin position="1"/>
        <end position="106"/>
    </location>
</feature>
<keyword evidence="4" id="KW-0676">Redox-active center</keyword>
<evidence type="ECO:0000313" key="7">
    <source>
        <dbReference type="Proteomes" id="UP000717996"/>
    </source>
</evidence>
<feature type="disulfide bond" description="Redox-active" evidence="4">
    <location>
        <begin position="32"/>
        <end position="35"/>
    </location>
</feature>
<dbReference type="InterPro" id="IPR005746">
    <property type="entry name" value="Thioredoxin"/>
</dbReference>
<dbReference type="FunFam" id="3.40.30.10:FF:000245">
    <property type="entry name" value="Thioredoxin"/>
    <property type="match status" value="1"/>
</dbReference>
<name>A0A9P7CH95_RHIOR</name>
<feature type="active site" description="Nucleophile" evidence="3">
    <location>
        <position position="35"/>
    </location>
</feature>
<evidence type="ECO:0000256" key="3">
    <source>
        <dbReference type="PIRSR" id="PIRSR000077-1"/>
    </source>
</evidence>
<dbReference type="GO" id="GO:0015035">
    <property type="term" value="F:protein-disulfide reductase activity"/>
    <property type="evidence" value="ECO:0007669"/>
    <property type="project" value="InterPro"/>
</dbReference>
<organism evidence="6 7">
    <name type="scientific">Rhizopus oryzae</name>
    <name type="common">Mucormycosis agent</name>
    <name type="synonym">Rhizopus arrhizus var. delemar</name>
    <dbReference type="NCBI Taxonomy" id="64495"/>
    <lineage>
        <taxon>Eukaryota</taxon>
        <taxon>Fungi</taxon>
        <taxon>Fungi incertae sedis</taxon>
        <taxon>Mucoromycota</taxon>
        <taxon>Mucoromycotina</taxon>
        <taxon>Mucoromycetes</taxon>
        <taxon>Mucorales</taxon>
        <taxon>Mucorineae</taxon>
        <taxon>Rhizopodaceae</taxon>
        <taxon>Rhizopus</taxon>
    </lineage>
</organism>
<dbReference type="Proteomes" id="UP000717996">
    <property type="component" value="Unassembled WGS sequence"/>
</dbReference>
<feature type="site" description="Contributes to redox potential value" evidence="3">
    <location>
        <position position="34"/>
    </location>
</feature>
<dbReference type="EMBL" id="JAANIT010000016">
    <property type="protein sequence ID" value="KAG1553890.1"/>
    <property type="molecule type" value="Genomic_DNA"/>
</dbReference>
<comment type="caution">
    <text evidence="6">The sequence shown here is derived from an EMBL/GenBank/DDBJ whole genome shotgun (WGS) entry which is preliminary data.</text>
</comment>
<feature type="active site" description="Nucleophile" evidence="3">
    <location>
        <position position="32"/>
    </location>
</feature>
<feature type="site" description="Contributes to redox potential value" evidence="3">
    <location>
        <position position="33"/>
    </location>
</feature>
<dbReference type="InterPro" id="IPR036249">
    <property type="entry name" value="Thioredoxin-like_sf"/>
</dbReference>
<keyword evidence="1 4" id="KW-1015">Disulfide bond</keyword>
<feature type="site" description="Deprotonates C-terminal active site Cys" evidence="3">
    <location>
        <position position="26"/>
    </location>
</feature>
<evidence type="ECO:0000256" key="1">
    <source>
        <dbReference type="ARBA" id="ARBA00023157"/>
    </source>
</evidence>
<sequence length="106" mass="11739">MPGFTVPKDAADLNQILNNNKYVVIDFTATWCGPCRMITPILEQLSAKFENVVFVKVDVDELSDIAQEYAVRAMPTLYFMRDGEKVDDIVGANPGAITTKLQNLVA</sequence>
<dbReference type="PRINTS" id="PR00421">
    <property type="entry name" value="THIOREDOXIN"/>
</dbReference>
<dbReference type="AlphaFoldDB" id="A0A9P7CH95"/>
<reference evidence="6" key="1">
    <citation type="journal article" date="2020" name="Microb. Genom.">
        <title>Genetic diversity of clinical and environmental Mucorales isolates obtained from an investigation of mucormycosis cases among solid organ transplant recipients.</title>
        <authorList>
            <person name="Nguyen M.H."/>
            <person name="Kaul D."/>
            <person name="Muto C."/>
            <person name="Cheng S.J."/>
            <person name="Richter R.A."/>
            <person name="Bruno V.M."/>
            <person name="Liu G."/>
            <person name="Beyhan S."/>
            <person name="Sundermann A.J."/>
            <person name="Mounaud S."/>
            <person name="Pasculle A.W."/>
            <person name="Nierman W.C."/>
            <person name="Driscoll E."/>
            <person name="Cumbie R."/>
            <person name="Clancy C.J."/>
            <person name="Dupont C.L."/>
        </authorList>
    </citation>
    <scope>NUCLEOTIDE SEQUENCE</scope>
    <source>
        <strain evidence="6">GL16</strain>
    </source>
</reference>
<dbReference type="PROSITE" id="PS51352">
    <property type="entry name" value="THIOREDOXIN_2"/>
    <property type="match status" value="1"/>
</dbReference>
<dbReference type="SUPFAM" id="SSF52833">
    <property type="entry name" value="Thioredoxin-like"/>
    <property type="match status" value="1"/>
</dbReference>
<dbReference type="OrthoDB" id="2121326at2759"/>